<dbReference type="NCBIfam" id="TIGR00277">
    <property type="entry name" value="HDIG"/>
    <property type="match status" value="1"/>
</dbReference>
<keyword evidence="4" id="KW-0808">Transferase</keyword>
<organism evidence="4 5">
    <name type="scientific">Serpentinicella alkaliphila</name>
    <dbReference type="NCBI Taxonomy" id="1734049"/>
    <lineage>
        <taxon>Bacteria</taxon>
        <taxon>Bacillati</taxon>
        <taxon>Bacillota</taxon>
        <taxon>Clostridia</taxon>
        <taxon>Peptostreptococcales</taxon>
        <taxon>Natronincolaceae</taxon>
        <taxon>Serpentinicella</taxon>
    </lineage>
</organism>
<dbReference type="RefSeq" id="WP_132847905.1">
    <property type="nucleotide sequence ID" value="NZ_CP058648.1"/>
</dbReference>
<accession>A0A4R2TK18</accession>
<dbReference type="GO" id="GO:0016740">
    <property type="term" value="F:transferase activity"/>
    <property type="evidence" value="ECO:0007669"/>
    <property type="project" value="UniProtKB-KW"/>
</dbReference>
<keyword evidence="5" id="KW-1185">Reference proteome</keyword>
<evidence type="ECO:0000256" key="1">
    <source>
        <dbReference type="SAM" id="Phobius"/>
    </source>
</evidence>
<dbReference type="InterPro" id="IPR006674">
    <property type="entry name" value="HD_domain"/>
</dbReference>
<evidence type="ECO:0000313" key="4">
    <source>
        <dbReference type="EMBL" id="TCQ03691.1"/>
    </source>
</evidence>
<dbReference type="SMART" id="SM00471">
    <property type="entry name" value="HDc"/>
    <property type="match status" value="1"/>
</dbReference>
<gene>
    <name evidence="4" type="ORF">EDD79_10086</name>
</gene>
<comment type="caution">
    <text evidence="4">The sequence shown here is derived from an EMBL/GenBank/DDBJ whole genome shotgun (WGS) entry which is preliminary data.</text>
</comment>
<dbReference type="PANTHER" id="PTHR43155">
    <property type="entry name" value="CYCLIC DI-GMP PHOSPHODIESTERASE PA4108-RELATED"/>
    <property type="match status" value="1"/>
</dbReference>
<dbReference type="PROSITE" id="PS51832">
    <property type="entry name" value="HD_GYP"/>
    <property type="match status" value="1"/>
</dbReference>
<protein>
    <submittedName>
        <fullName evidence="4">Putative nucleotidyltransferase with HDIG domain</fullName>
    </submittedName>
</protein>
<feature type="transmembrane region" description="Helical" evidence="1">
    <location>
        <begin position="6"/>
        <end position="27"/>
    </location>
</feature>
<feature type="transmembrane region" description="Helical" evidence="1">
    <location>
        <begin position="111"/>
        <end position="131"/>
    </location>
</feature>
<dbReference type="Gene3D" id="1.10.3210.10">
    <property type="entry name" value="Hypothetical protein af1432"/>
    <property type="match status" value="1"/>
</dbReference>
<dbReference type="InterPro" id="IPR003607">
    <property type="entry name" value="HD/PDEase_dom"/>
</dbReference>
<feature type="domain" description="HD" evidence="2">
    <location>
        <begin position="253"/>
        <end position="375"/>
    </location>
</feature>
<dbReference type="PANTHER" id="PTHR43155:SF2">
    <property type="entry name" value="CYCLIC DI-GMP PHOSPHODIESTERASE PA4108"/>
    <property type="match status" value="1"/>
</dbReference>
<feature type="transmembrane region" description="Helical" evidence="1">
    <location>
        <begin position="34"/>
        <end position="53"/>
    </location>
</feature>
<dbReference type="SUPFAM" id="SSF109604">
    <property type="entry name" value="HD-domain/PDEase-like"/>
    <property type="match status" value="1"/>
</dbReference>
<dbReference type="PROSITE" id="PS51257">
    <property type="entry name" value="PROKAR_LIPOPROTEIN"/>
    <property type="match status" value="1"/>
</dbReference>
<evidence type="ECO:0000313" key="5">
    <source>
        <dbReference type="Proteomes" id="UP000295504"/>
    </source>
</evidence>
<keyword evidence="1" id="KW-1133">Transmembrane helix</keyword>
<keyword evidence="1" id="KW-0812">Transmembrane</keyword>
<evidence type="ECO:0000259" key="2">
    <source>
        <dbReference type="PROSITE" id="PS51831"/>
    </source>
</evidence>
<dbReference type="EMBL" id="SLYC01000008">
    <property type="protein sequence ID" value="TCQ03691.1"/>
    <property type="molecule type" value="Genomic_DNA"/>
</dbReference>
<sequence>MYDKNIRLKIYTVSIILMGVACFLFGLKESVYSAPLEISFFILIGAITQSLQIRVKGNTAFSISFAIGLATVFIFSPSIVAVISFITMLIYIDRYNGKSYHFFNSDKHKRLFNASAYAIALALSSVVYNLVETNIVGIRLLGFSIIGIIASTLTYTAINPSIFIGLMCIIENKRYKDALREKVWPIINIIALSPLGVVTAIAYAHYGWFAVVMFLGPLLVARYSFKLYIDMKSVYFETIKALSNAVEAKDEYTKGHSYRVAQYAVGIAQEMGLTYEVVDKINTAAILHDIGKIGISDTILNKPDNLSDEEYIRVQNHPEIGAKILFEVDFLKDVAEIIKHHHERYDGKGYPLHLEGNKIPLEASILAVADAYDAMTSDRAYRKAMNSIIAYKIIIKESGKQFDPRVVESFMKYMKKQKNIWLEDILESEKVSYVS</sequence>
<feature type="transmembrane region" description="Helical" evidence="1">
    <location>
        <begin position="182"/>
        <end position="202"/>
    </location>
</feature>
<keyword evidence="1" id="KW-0472">Membrane</keyword>
<dbReference type="Pfam" id="PF13487">
    <property type="entry name" value="HD_5"/>
    <property type="match status" value="1"/>
</dbReference>
<evidence type="ECO:0000259" key="3">
    <source>
        <dbReference type="PROSITE" id="PS51832"/>
    </source>
</evidence>
<proteinExistence type="predicted"/>
<dbReference type="AlphaFoldDB" id="A0A4R2TK18"/>
<dbReference type="InterPro" id="IPR006675">
    <property type="entry name" value="HDIG_dom"/>
</dbReference>
<feature type="domain" description="HD-GYP" evidence="3">
    <location>
        <begin position="231"/>
        <end position="426"/>
    </location>
</feature>
<reference evidence="4 5" key="1">
    <citation type="submission" date="2019-03" db="EMBL/GenBank/DDBJ databases">
        <title>Genomic Encyclopedia of Type Strains, Phase IV (KMG-IV): sequencing the most valuable type-strain genomes for metagenomic binning, comparative biology and taxonomic classification.</title>
        <authorList>
            <person name="Goeker M."/>
        </authorList>
    </citation>
    <scope>NUCLEOTIDE SEQUENCE [LARGE SCALE GENOMIC DNA]</scope>
    <source>
        <strain evidence="4 5">DSM 100013</strain>
    </source>
</reference>
<dbReference type="PROSITE" id="PS51831">
    <property type="entry name" value="HD"/>
    <property type="match status" value="1"/>
</dbReference>
<dbReference type="CDD" id="cd00077">
    <property type="entry name" value="HDc"/>
    <property type="match status" value="1"/>
</dbReference>
<feature type="transmembrane region" description="Helical" evidence="1">
    <location>
        <begin position="143"/>
        <end position="170"/>
    </location>
</feature>
<dbReference type="OrthoDB" id="9804747at2"/>
<feature type="transmembrane region" description="Helical" evidence="1">
    <location>
        <begin position="208"/>
        <end position="225"/>
    </location>
</feature>
<dbReference type="Proteomes" id="UP000295504">
    <property type="component" value="Unassembled WGS sequence"/>
</dbReference>
<name>A0A4R2TK18_9FIRM</name>
<dbReference type="InterPro" id="IPR037522">
    <property type="entry name" value="HD_GYP_dom"/>
</dbReference>
<feature type="transmembrane region" description="Helical" evidence="1">
    <location>
        <begin position="65"/>
        <end position="91"/>
    </location>
</feature>